<dbReference type="AlphaFoldDB" id="A0A420PET2"/>
<accession>A0A420PET2</accession>
<evidence type="ECO:0000256" key="1">
    <source>
        <dbReference type="SAM" id="SignalP"/>
    </source>
</evidence>
<organism evidence="2 3">
    <name type="scientific">Fusarium oxysporum</name>
    <name type="common">Fusarium vascular wilt</name>
    <dbReference type="NCBI Taxonomy" id="5507"/>
    <lineage>
        <taxon>Eukaryota</taxon>
        <taxon>Fungi</taxon>
        <taxon>Dikarya</taxon>
        <taxon>Ascomycota</taxon>
        <taxon>Pezizomycotina</taxon>
        <taxon>Sordariomycetes</taxon>
        <taxon>Hypocreomycetidae</taxon>
        <taxon>Hypocreales</taxon>
        <taxon>Nectriaceae</taxon>
        <taxon>Fusarium</taxon>
        <taxon>Fusarium oxysporum species complex</taxon>
    </lineage>
</organism>
<feature type="signal peptide" evidence="1">
    <location>
        <begin position="1"/>
        <end position="23"/>
    </location>
</feature>
<dbReference type="Proteomes" id="UP000285084">
    <property type="component" value="Unassembled WGS sequence"/>
</dbReference>
<comment type="caution">
    <text evidence="2">The sequence shown here is derived from an EMBL/GenBank/DDBJ whole genome shotgun (WGS) entry which is preliminary data.</text>
</comment>
<evidence type="ECO:0000313" key="3">
    <source>
        <dbReference type="Proteomes" id="UP000285084"/>
    </source>
</evidence>
<gene>
    <name evidence="2" type="ORF">BFJ69_g10047</name>
</gene>
<feature type="chain" id="PRO_5041129147" description="Secreted protein" evidence="1">
    <location>
        <begin position="24"/>
        <end position="69"/>
    </location>
</feature>
<protein>
    <recommendedName>
        <fullName evidence="4">Secreted protein</fullName>
    </recommendedName>
</protein>
<dbReference type="EMBL" id="MRCX01000097">
    <property type="protein sequence ID" value="RKK72493.1"/>
    <property type="molecule type" value="Genomic_DNA"/>
</dbReference>
<reference evidence="2 3" key="1">
    <citation type="journal article" date="2018" name="Sci. Rep.">
        <title>Characterisation of pathogen-specific regions and novel effector candidates in Fusarium oxysporum f. sp. cepae.</title>
        <authorList>
            <person name="Armitage A.D."/>
            <person name="Taylor A."/>
            <person name="Sobczyk M.K."/>
            <person name="Baxter L."/>
            <person name="Greenfield B.P."/>
            <person name="Bates H.J."/>
            <person name="Wilson F."/>
            <person name="Jackson A.C."/>
            <person name="Ott S."/>
            <person name="Harrison R.J."/>
            <person name="Clarkson J.P."/>
        </authorList>
    </citation>
    <scope>NUCLEOTIDE SEQUENCE [LARGE SCALE GENOMIC DNA]</scope>
    <source>
        <strain evidence="2 3">Fo_A13</strain>
    </source>
</reference>
<sequence>MIEVSVAFLVIHAFLVKHDCVRGTCVAGSSTSSLIGSGASRRGKPLCNCSECWGKWFENMTAFPYFGTY</sequence>
<evidence type="ECO:0000313" key="2">
    <source>
        <dbReference type="EMBL" id="RKK72493.1"/>
    </source>
</evidence>
<evidence type="ECO:0008006" key="4">
    <source>
        <dbReference type="Google" id="ProtNLM"/>
    </source>
</evidence>
<name>A0A420PET2_FUSOX</name>
<proteinExistence type="predicted"/>
<keyword evidence="1" id="KW-0732">Signal</keyword>